<dbReference type="Pfam" id="PF01841">
    <property type="entry name" value="Transglut_core"/>
    <property type="match status" value="1"/>
</dbReference>
<dbReference type="PANTHER" id="PTHR46333:SF2">
    <property type="entry name" value="CYTOKINESIS PROTEIN 3"/>
    <property type="match status" value="1"/>
</dbReference>
<dbReference type="InterPro" id="IPR038765">
    <property type="entry name" value="Papain-like_cys_pep_sf"/>
</dbReference>
<dbReference type="InterPro" id="IPR002931">
    <property type="entry name" value="Transglutaminase-like"/>
</dbReference>
<dbReference type="AlphaFoldDB" id="A0A252F290"/>
<dbReference type="Proteomes" id="UP000194903">
    <property type="component" value="Unassembled WGS sequence"/>
</dbReference>
<dbReference type="SUPFAM" id="SSF54001">
    <property type="entry name" value="Cysteine proteinases"/>
    <property type="match status" value="1"/>
</dbReference>
<evidence type="ECO:0000259" key="1">
    <source>
        <dbReference type="SMART" id="SM00460"/>
    </source>
</evidence>
<dbReference type="SMART" id="SM00460">
    <property type="entry name" value="TGc"/>
    <property type="match status" value="1"/>
</dbReference>
<organism evidence="2 3">
    <name type="scientific">Butyricicoccus porcorum</name>
    <dbReference type="NCBI Taxonomy" id="1945634"/>
    <lineage>
        <taxon>Bacteria</taxon>
        <taxon>Bacillati</taxon>
        <taxon>Bacillota</taxon>
        <taxon>Clostridia</taxon>
        <taxon>Eubacteriales</taxon>
        <taxon>Butyricicoccaceae</taxon>
        <taxon>Butyricicoccus</taxon>
    </lineage>
</organism>
<evidence type="ECO:0000313" key="2">
    <source>
        <dbReference type="EMBL" id="OUM19872.1"/>
    </source>
</evidence>
<dbReference type="EMBL" id="NHOC01000009">
    <property type="protein sequence ID" value="OUM19872.1"/>
    <property type="molecule type" value="Genomic_DNA"/>
</dbReference>
<dbReference type="Gene3D" id="3.10.620.30">
    <property type="match status" value="1"/>
</dbReference>
<comment type="caution">
    <text evidence="2">The sequence shown here is derived from an EMBL/GenBank/DDBJ whole genome shotgun (WGS) entry which is preliminary data.</text>
</comment>
<reference evidence="2 3" key="1">
    <citation type="submission" date="2017-05" db="EMBL/GenBank/DDBJ databases">
        <title>Butyricicoccus porcorum sp. nov. a butyrate-producing bacterium from the swine intestinal tract.</title>
        <authorList>
            <person name="Trachsel J."/>
            <person name="Humphrey S."/>
            <person name="Allen H.K."/>
        </authorList>
    </citation>
    <scope>NUCLEOTIDE SEQUENCE [LARGE SCALE GENOMIC DNA]</scope>
    <source>
        <strain evidence="2">BB10</strain>
    </source>
</reference>
<keyword evidence="3" id="KW-1185">Reference proteome</keyword>
<accession>A0A252F290</accession>
<feature type="domain" description="Transglutaminase-like" evidence="1">
    <location>
        <begin position="248"/>
        <end position="313"/>
    </location>
</feature>
<dbReference type="GO" id="GO:0005737">
    <property type="term" value="C:cytoplasm"/>
    <property type="evidence" value="ECO:0007669"/>
    <property type="project" value="TreeGrafter"/>
</dbReference>
<evidence type="ECO:0000313" key="3">
    <source>
        <dbReference type="Proteomes" id="UP000194903"/>
    </source>
</evidence>
<name>A0A252F290_9FIRM</name>
<sequence length="616" mass="67148">MLSAIVPIEALAASGNGHYFVPLGTVTETGNQNDGTAAFETDAAVYINPAYIDVIDKDDIPVPDDVENPESFGRSGISTFAEDEESVVYVDTVEDAGAVLRAGMVAREETITVYYYGDIYSSDYFKDLCINRIIPAALAETGNANEGDYLRYNYGGTGYKASIAADGEGKYRYYTIVFTPTYFTTAEQETAVTKTVDALLEETLTFEESASDYEKTYLVYDYICSHVTYDNEHLDDSTYTLKYSTYAALLNGTAVCQGYASLFYRLLRELDMSVRIATGYGGAASEDTANYYENHAWNIAQIDSKWYYADSTWDAEFSDEVAAGTYSYQYFLKGTLDFDSLEAPYSTTGIHYLIMDEDFTNAYGIEETRYIDAGGAECSHEYVAAVTEPTCTESGYTTYTCSLCGDSYISDETEALGHAVVTDAAVTATCEKTGLTEGTHCAVCGETLKAQEIVPAIGHSWDGGVVTKEATADEEGIRTYTCTVCGATKTETIAVKILSAPLVTLGVSQNNGKIRLTGTAADYENRDDYYTITGQGFVYMTKTALGTKSLNVNTAGRTKVSIRSIGSAGTYSYSMTPKSSSTIYVFRAFLTYQNSTGKTVYVYSNPAYTCYSGINL</sequence>
<proteinExistence type="predicted"/>
<dbReference type="InterPro" id="IPR052557">
    <property type="entry name" value="CAP/Cytokinesis_protein"/>
</dbReference>
<dbReference type="PANTHER" id="PTHR46333">
    <property type="entry name" value="CYTOKINESIS PROTEIN 3"/>
    <property type="match status" value="1"/>
</dbReference>
<gene>
    <name evidence="2" type="ORF">CBW42_10335</name>
</gene>
<protein>
    <recommendedName>
        <fullName evidence="1">Transglutaminase-like domain-containing protein</fullName>
    </recommendedName>
</protein>